<dbReference type="InterPro" id="IPR032675">
    <property type="entry name" value="LRR_dom_sf"/>
</dbReference>
<keyword evidence="2" id="KW-1185">Reference proteome</keyword>
<proteinExistence type="predicted"/>
<evidence type="ECO:0000313" key="2">
    <source>
        <dbReference type="Proteomes" id="UP001221142"/>
    </source>
</evidence>
<protein>
    <submittedName>
        <fullName evidence="1">Uncharacterized protein</fullName>
    </submittedName>
</protein>
<comment type="caution">
    <text evidence="1">The sequence shown here is derived from an EMBL/GenBank/DDBJ whole genome shotgun (WGS) entry which is preliminary data.</text>
</comment>
<gene>
    <name evidence="1" type="ORF">FB45DRAFT_1067601</name>
</gene>
<dbReference type="AlphaFoldDB" id="A0AAD7FB17"/>
<name>A0AAD7FB17_9AGAR</name>
<dbReference type="Proteomes" id="UP001221142">
    <property type="component" value="Unassembled WGS sequence"/>
</dbReference>
<sequence length="290" mass="32594">MVARTRSQMRITLWLPNEVLTEIIQHAENDCPRSLWEKPLIPIKLFPVIGLTIKFRVNDWFSLDGQDWVAQIDYDLLFDSMKLMNNLQHLSLDNPRDSSAEPEVASILARLVFPNLSKCSIIMPHETTTITQFLAGNPSITCLHLPVNWRTFEPGRNLPNLREYMGPTSLLRSLATRGLRAAHLVPNGELTTSDMQAVKALTDPAIPFVLSVELATPRLPEDAIQNGLLLVSAQMPYIQRLQVRACGQKRFSTEIFNHITSHLPQLTHIDTMKPLSELGPLLVPLSKAAV</sequence>
<dbReference type="SUPFAM" id="SSF52047">
    <property type="entry name" value="RNI-like"/>
    <property type="match status" value="1"/>
</dbReference>
<organism evidence="1 2">
    <name type="scientific">Roridomyces roridus</name>
    <dbReference type="NCBI Taxonomy" id="1738132"/>
    <lineage>
        <taxon>Eukaryota</taxon>
        <taxon>Fungi</taxon>
        <taxon>Dikarya</taxon>
        <taxon>Basidiomycota</taxon>
        <taxon>Agaricomycotina</taxon>
        <taxon>Agaricomycetes</taxon>
        <taxon>Agaricomycetidae</taxon>
        <taxon>Agaricales</taxon>
        <taxon>Marasmiineae</taxon>
        <taxon>Mycenaceae</taxon>
        <taxon>Roridomyces</taxon>
    </lineage>
</organism>
<accession>A0AAD7FB17</accession>
<evidence type="ECO:0000313" key="1">
    <source>
        <dbReference type="EMBL" id="KAJ7608230.1"/>
    </source>
</evidence>
<dbReference type="Gene3D" id="3.80.10.10">
    <property type="entry name" value="Ribonuclease Inhibitor"/>
    <property type="match status" value="1"/>
</dbReference>
<reference evidence="1" key="1">
    <citation type="submission" date="2023-03" db="EMBL/GenBank/DDBJ databases">
        <title>Massive genome expansion in bonnet fungi (Mycena s.s.) driven by repeated elements and novel gene families across ecological guilds.</title>
        <authorList>
            <consortium name="Lawrence Berkeley National Laboratory"/>
            <person name="Harder C.B."/>
            <person name="Miyauchi S."/>
            <person name="Viragh M."/>
            <person name="Kuo A."/>
            <person name="Thoen E."/>
            <person name="Andreopoulos B."/>
            <person name="Lu D."/>
            <person name="Skrede I."/>
            <person name="Drula E."/>
            <person name="Henrissat B."/>
            <person name="Morin E."/>
            <person name="Kohler A."/>
            <person name="Barry K."/>
            <person name="LaButti K."/>
            <person name="Morin E."/>
            <person name="Salamov A."/>
            <person name="Lipzen A."/>
            <person name="Mereny Z."/>
            <person name="Hegedus B."/>
            <person name="Baldrian P."/>
            <person name="Stursova M."/>
            <person name="Weitz H."/>
            <person name="Taylor A."/>
            <person name="Grigoriev I.V."/>
            <person name="Nagy L.G."/>
            <person name="Martin F."/>
            <person name="Kauserud H."/>
        </authorList>
    </citation>
    <scope>NUCLEOTIDE SEQUENCE</scope>
    <source>
        <strain evidence="1">9284</strain>
    </source>
</reference>
<dbReference type="EMBL" id="JARKIF010000046">
    <property type="protein sequence ID" value="KAJ7608230.1"/>
    <property type="molecule type" value="Genomic_DNA"/>
</dbReference>